<keyword evidence="2" id="KW-1185">Reference proteome</keyword>
<dbReference type="InterPro" id="IPR011990">
    <property type="entry name" value="TPR-like_helical_dom_sf"/>
</dbReference>
<dbReference type="RefSeq" id="WP_052020531.1">
    <property type="nucleotide sequence ID" value="NZ_AYXG01000020.1"/>
</dbReference>
<protein>
    <submittedName>
        <fullName evidence="1">Putative transcriptional regulator</fullName>
    </submittedName>
</protein>
<reference evidence="1 2" key="1">
    <citation type="journal article" date="2014" name="Genome Announc.">
        <title>Draft Genome Sequence of the Antitrypanosomally Active Sponge-Associated Bacterium Actinokineospora sp. Strain EG49.</title>
        <authorList>
            <person name="Harjes J."/>
            <person name="Ryu T."/>
            <person name="Abdelmohsen U.R."/>
            <person name="Moitinho-Silva L."/>
            <person name="Horn H."/>
            <person name="Ravasi T."/>
            <person name="Hentschel U."/>
        </authorList>
    </citation>
    <scope>NUCLEOTIDE SEQUENCE [LARGE SCALE GENOMIC DNA]</scope>
    <source>
        <strain evidence="1 2">EG49</strain>
    </source>
</reference>
<evidence type="ECO:0000313" key="1">
    <source>
        <dbReference type="EMBL" id="EWC64177.1"/>
    </source>
</evidence>
<gene>
    <name evidence="1" type="ORF">UO65_0503</name>
</gene>
<dbReference type="AlphaFoldDB" id="W7J567"/>
<dbReference type="Proteomes" id="UP000019277">
    <property type="component" value="Unassembled WGS sequence"/>
</dbReference>
<organism evidence="1 2">
    <name type="scientific">Actinokineospora spheciospongiae</name>
    <dbReference type="NCBI Taxonomy" id="909613"/>
    <lineage>
        <taxon>Bacteria</taxon>
        <taxon>Bacillati</taxon>
        <taxon>Actinomycetota</taxon>
        <taxon>Actinomycetes</taxon>
        <taxon>Pseudonocardiales</taxon>
        <taxon>Pseudonocardiaceae</taxon>
        <taxon>Actinokineospora</taxon>
    </lineage>
</organism>
<proteinExistence type="predicted"/>
<sequence length="443" mass="48160">MRKNTPNEALRALLGEARWTGHSFALAVNRVALEAGVVLRYDRTAVAHWLSGSRPRPPVPEFVAQALSRRLGRPVPVADTGLRAASACPAEPAVDKASAASALLQLITADLDPACRSALCRQPFRVEWAATPAWTGGRAGRDPRPARVCAVERETAEAISAMRRAFATADQAFGGGHARLALAAYLATDVTTWLLACPEDNHRTLFGATAALTHLTGFMCFDNLHHNLAQRYYRAALRLADEAGDATAHALVLRGMSVQAWFLGHYRQAACLADAAVDRVGGRAAPGARAAILGQAAVAHAALSHRGTALSRLAEAEGCLDEAEEPPAQRTDRADLAHLTGQALVFLRASHRAETALRDSLRHRPEAERRSRMLTIHHLADLQLRQGRLEQSCATWHRFLDDYPRIHSARVDLAFRTFRRKLSAHRDNTTARDALHRAARVAG</sequence>
<dbReference type="OrthoDB" id="3213425at2"/>
<dbReference type="STRING" id="909613.UO65_0503"/>
<comment type="caution">
    <text evidence="1">The sequence shown here is derived from an EMBL/GenBank/DDBJ whole genome shotgun (WGS) entry which is preliminary data.</text>
</comment>
<dbReference type="EMBL" id="AYXG01000020">
    <property type="protein sequence ID" value="EWC64177.1"/>
    <property type="molecule type" value="Genomic_DNA"/>
</dbReference>
<dbReference type="Gene3D" id="1.25.40.10">
    <property type="entry name" value="Tetratricopeptide repeat domain"/>
    <property type="match status" value="1"/>
</dbReference>
<accession>W7J567</accession>
<dbReference type="eggNOG" id="COG0457">
    <property type="taxonomic scope" value="Bacteria"/>
</dbReference>
<dbReference type="SUPFAM" id="SSF48452">
    <property type="entry name" value="TPR-like"/>
    <property type="match status" value="1"/>
</dbReference>
<name>W7J567_9PSEU</name>
<evidence type="ECO:0000313" key="2">
    <source>
        <dbReference type="Proteomes" id="UP000019277"/>
    </source>
</evidence>
<dbReference type="PATRIC" id="fig|909613.9.peg.518"/>